<dbReference type="Gene3D" id="1.10.150.20">
    <property type="entry name" value="5' to 3' exonuclease, C-terminal subdomain"/>
    <property type="match status" value="1"/>
</dbReference>
<comment type="domain">
    <text evidence="6">Has three domains with a flexible linker between the domains II and III and assumes an 'L' shape. Domain III is highly mobile and contacts RuvB.</text>
</comment>
<dbReference type="CDD" id="cd14332">
    <property type="entry name" value="UBA_RuvA_C"/>
    <property type="match status" value="1"/>
</dbReference>
<dbReference type="InterPro" id="IPR003583">
    <property type="entry name" value="Hlx-hairpin-Hlx_DNA-bd_motif"/>
</dbReference>
<dbReference type="EMBL" id="UAWL01000006">
    <property type="protein sequence ID" value="SQB97310.1"/>
    <property type="molecule type" value="Genomic_DNA"/>
</dbReference>
<evidence type="ECO:0000313" key="9">
    <source>
        <dbReference type="Proteomes" id="UP000250166"/>
    </source>
</evidence>
<evidence type="ECO:0000259" key="7">
    <source>
        <dbReference type="SMART" id="SM00278"/>
    </source>
</evidence>
<evidence type="ECO:0000256" key="3">
    <source>
        <dbReference type="ARBA" id="ARBA00023125"/>
    </source>
</evidence>
<dbReference type="AlphaFoldDB" id="A0A2X3DGE0"/>
<dbReference type="GO" id="GO:0006281">
    <property type="term" value="P:DNA repair"/>
    <property type="evidence" value="ECO:0007669"/>
    <property type="project" value="UniProtKB-UniRule"/>
</dbReference>
<keyword evidence="3 6" id="KW-0238">DNA-binding</keyword>
<dbReference type="InterPro" id="IPR010994">
    <property type="entry name" value="RuvA_2-like"/>
</dbReference>
<dbReference type="SUPFAM" id="SSF50249">
    <property type="entry name" value="Nucleic acid-binding proteins"/>
    <property type="match status" value="1"/>
</dbReference>
<dbReference type="Gene3D" id="1.10.8.10">
    <property type="entry name" value="DNA helicase RuvA subunit, C-terminal domain"/>
    <property type="match status" value="1"/>
</dbReference>
<evidence type="ECO:0000256" key="2">
    <source>
        <dbReference type="ARBA" id="ARBA00022763"/>
    </source>
</evidence>
<protein>
    <recommendedName>
        <fullName evidence="6">Holliday junction branch migration complex subunit RuvA</fullName>
    </recommendedName>
</protein>
<organism evidence="8 9">
    <name type="scientific">Helicobacter fennelliae</name>
    <dbReference type="NCBI Taxonomy" id="215"/>
    <lineage>
        <taxon>Bacteria</taxon>
        <taxon>Pseudomonadati</taxon>
        <taxon>Campylobacterota</taxon>
        <taxon>Epsilonproteobacteria</taxon>
        <taxon>Campylobacterales</taxon>
        <taxon>Helicobacteraceae</taxon>
        <taxon>Helicobacter</taxon>
    </lineage>
</organism>
<dbReference type="InterPro" id="IPR013849">
    <property type="entry name" value="DNA_helicase_Holl-junc_RuvA_I"/>
</dbReference>
<dbReference type="GO" id="GO:0009378">
    <property type="term" value="F:four-way junction helicase activity"/>
    <property type="evidence" value="ECO:0007669"/>
    <property type="project" value="InterPro"/>
</dbReference>
<dbReference type="InterPro" id="IPR000085">
    <property type="entry name" value="RuvA"/>
</dbReference>
<dbReference type="Pfam" id="PF07499">
    <property type="entry name" value="RuvA_C"/>
    <property type="match status" value="1"/>
</dbReference>
<comment type="similarity">
    <text evidence="6">Belongs to the RuvA family.</text>
</comment>
<dbReference type="GO" id="GO:0000400">
    <property type="term" value="F:four-way junction DNA binding"/>
    <property type="evidence" value="ECO:0007669"/>
    <property type="project" value="UniProtKB-UniRule"/>
</dbReference>
<keyword evidence="5 6" id="KW-0234">DNA repair</keyword>
<evidence type="ECO:0000256" key="4">
    <source>
        <dbReference type="ARBA" id="ARBA00023172"/>
    </source>
</evidence>
<reference evidence="8 9" key="1">
    <citation type="submission" date="2018-06" db="EMBL/GenBank/DDBJ databases">
        <authorList>
            <consortium name="Pathogen Informatics"/>
            <person name="Doyle S."/>
        </authorList>
    </citation>
    <scope>NUCLEOTIDE SEQUENCE [LARGE SCALE GENOMIC DNA]</scope>
    <source>
        <strain evidence="8 9">NCTC13102</strain>
    </source>
</reference>
<keyword evidence="2 6" id="KW-0227">DNA damage</keyword>
<dbReference type="GO" id="GO:0009379">
    <property type="term" value="C:Holliday junction helicase complex"/>
    <property type="evidence" value="ECO:0007669"/>
    <property type="project" value="InterPro"/>
</dbReference>
<dbReference type="InterPro" id="IPR012340">
    <property type="entry name" value="NA-bd_OB-fold"/>
</dbReference>
<evidence type="ECO:0000313" key="8">
    <source>
        <dbReference type="EMBL" id="SQB97310.1"/>
    </source>
</evidence>
<dbReference type="GO" id="GO:0016787">
    <property type="term" value="F:hydrolase activity"/>
    <property type="evidence" value="ECO:0007669"/>
    <property type="project" value="UniProtKB-KW"/>
</dbReference>
<dbReference type="InterPro" id="IPR011114">
    <property type="entry name" value="RuvA_C"/>
</dbReference>
<dbReference type="SUPFAM" id="SSF46929">
    <property type="entry name" value="DNA helicase RuvA subunit, C-terminal domain"/>
    <property type="match status" value="1"/>
</dbReference>
<feature type="region of interest" description="Domain II" evidence="6">
    <location>
        <begin position="64"/>
        <end position="141"/>
    </location>
</feature>
<dbReference type="SUPFAM" id="SSF47781">
    <property type="entry name" value="RuvA domain 2-like"/>
    <property type="match status" value="1"/>
</dbReference>
<accession>A0A2X3DGE0</accession>
<feature type="region of interest" description="Domain III" evidence="6">
    <location>
        <begin position="150"/>
        <end position="191"/>
    </location>
</feature>
<evidence type="ECO:0000256" key="5">
    <source>
        <dbReference type="ARBA" id="ARBA00023204"/>
    </source>
</evidence>
<keyword evidence="8" id="KW-0547">Nucleotide-binding</keyword>
<dbReference type="Pfam" id="PF01330">
    <property type="entry name" value="RuvA_N"/>
    <property type="match status" value="1"/>
</dbReference>
<dbReference type="GO" id="GO:0005737">
    <property type="term" value="C:cytoplasm"/>
    <property type="evidence" value="ECO:0007669"/>
    <property type="project" value="UniProtKB-SubCell"/>
</dbReference>
<keyword evidence="8" id="KW-0347">Helicase</keyword>
<proteinExistence type="inferred from homology"/>
<dbReference type="HAMAP" id="MF_00031">
    <property type="entry name" value="DNA_HJ_migration_RuvA"/>
    <property type="match status" value="1"/>
</dbReference>
<dbReference type="Gene3D" id="2.40.50.140">
    <property type="entry name" value="Nucleic acid-binding proteins"/>
    <property type="match status" value="1"/>
</dbReference>
<comment type="subunit">
    <text evidence="6">Homotetramer. Forms an RuvA(8)-RuvB(12)-Holliday junction (HJ) complex. HJ DNA is sandwiched between 2 RuvA tetramers; dsDNA enters through RuvA and exits via RuvB. An RuvB hexamer assembles on each DNA strand where it exits the tetramer. Each RuvB hexamer is contacted by two RuvA subunits (via domain III) on 2 adjacent RuvB subunits; this complex drives branch migration. In the full resolvosome a probable DNA-RuvA(4)-RuvB(12)-RuvC(2) complex forms which resolves the HJ.</text>
</comment>
<dbReference type="GO" id="GO:0048476">
    <property type="term" value="C:Holliday junction resolvase complex"/>
    <property type="evidence" value="ECO:0007669"/>
    <property type="project" value="UniProtKB-UniRule"/>
</dbReference>
<dbReference type="InterPro" id="IPR036267">
    <property type="entry name" value="RuvA_C_sf"/>
</dbReference>
<dbReference type="Proteomes" id="UP000250166">
    <property type="component" value="Unassembled WGS sequence"/>
</dbReference>
<keyword evidence="8" id="KW-0378">Hydrolase</keyword>
<dbReference type="GO" id="GO:0005524">
    <property type="term" value="F:ATP binding"/>
    <property type="evidence" value="ECO:0007669"/>
    <property type="project" value="InterPro"/>
</dbReference>
<dbReference type="NCBIfam" id="TIGR00084">
    <property type="entry name" value="ruvA"/>
    <property type="match status" value="1"/>
</dbReference>
<sequence>MICGLKGIVCKLEPTRIELDVNDVIYELAVSLQTSSKLKLDDKIHIITTQIIREDAHLLFGFLDSVEKLTFERLLKINGVGPKVALAILSTYKAESFGEIVRNKDLQSLQKVPGVGSKSAGKILLDLAGFFSEILDSTQSTQDKQSQSNIHKDAILALESLGYKTNDIKKILPQIKSTQTSEIIKEALKLL</sequence>
<dbReference type="RefSeq" id="WP_023947389.1">
    <property type="nucleotide sequence ID" value="NZ_JAERIV010000024.1"/>
</dbReference>
<keyword evidence="8" id="KW-0067">ATP-binding</keyword>
<dbReference type="Pfam" id="PF14520">
    <property type="entry name" value="HHH_5"/>
    <property type="match status" value="1"/>
</dbReference>
<feature type="domain" description="Helix-hairpin-helix DNA-binding motif class 1" evidence="7">
    <location>
        <begin position="107"/>
        <end position="126"/>
    </location>
</feature>
<dbReference type="GO" id="GO:0006310">
    <property type="term" value="P:DNA recombination"/>
    <property type="evidence" value="ECO:0007669"/>
    <property type="project" value="UniProtKB-UniRule"/>
</dbReference>
<keyword evidence="1 6" id="KW-0963">Cytoplasm</keyword>
<evidence type="ECO:0000256" key="6">
    <source>
        <dbReference type="HAMAP-Rule" id="MF_00031"/>
    </source>
</evidence>
<evidence type="ECO:0000256" key="1">
    <source>
        <dbReference type="ARBA" id="ARBA00022490"/>
    </source>
</evidence>
<comment type="caution">
    <text evidence="6">Lacks conserved residue(s) required for the propagation of feature annotation.</text>
</comment>
<comment type="subcellular location">
    <subcellularLocation>
        <location evidence="6">Cytoplasm</location>
    </subcellularLocation>
</comment>
<comment type="function">
    <text evidence="6">The RuvA-RuvB-RuvC complex processes Holliday junction (HJ) DNA during genetic recombination and DNA repair, while the RuvA-RuvB complex plays an important role in the rescue of blocked DNA replication forks via replication fork reversal (RFR). RuvA specifically binds to HJ cruciform DNA, conferring on it an open structure. The RuvB hexamer acts as an ATP-dependent pump, pulling dsDNA into and through the RuvAB complex. HJ branch migration allows RuvC to scan DNA until it finds its consensus sequence, where it cleaves and resolves the cruciform DNA.</text>
</comment>
<dbReference type="SMART" id="SM00278">
    <property type="entry name" value="HhH1"/>
    <property type="match status" value="2"/>
</dbReference>
<name>A0A2X3DGE0_9HELI</name>
<keyword evidence="4 6" id="KW-0233">DNA recombination</keyword>
<gene>
    <name evidence="6 8" type="primary">ruvA</name>
    <name evidence="8" type="ORF">NCTC13102_00039</name>
</gene>
<feature type="domain" description="Helix-hairpin-helix DNA-binding motif class 1" evidence="7">
    <location>
        <begin position="72"/>
        <end position="91"/>
    </location>
</feature>